<feature type="transmembrane region" description="Helical" evidence="1">
    <location>
        <begin position="7"/>
        <end position="25"/>
    </location>
</feature>
<dbReference type="InterPro" id="IPR029058">
    <property type="entry name" value="AB_hydrolase_fold"/>
</dbReference>
<dbReference type="Proteomes" id="UP000708576">
    <property type="component" value="Unassembled WGS sequence"/>
</dbReference>
<dbReference type="InterPro" id="IPR000073">
    <property type="entry name" value="AB_hydrolase_1"/>
</dbReference>
<evidence type="ECO:0000256" key="1">
    <source>
        <dbReference type="SAM" id="Phobius"/>
    </source>
</evidence>
<sequence length="344" mass="38929">MKKTFKIIGIVILILLIGGISYIFLTVPQLPKNSNGIIEDIITSEVPELVRGKSGYVVNNGTKIWYESISPKDTNKGAILLFMGISNDALGWPQTFIDKLVESGYQVIRFDYRGTGFSDWIKNWEQQPYSLKDLASDSKVILDSLKIEKANLFGISLGGMVAQEFAINFPERTNTLTSLMSSGNILDKELPPISNEIVFKLIKTSIRYGVFPSEKNTIKLHLSSRIILQGEAKYDIDVKGTAVQVLYNLNKRRGYNPDASSQHHEATYRSGSRYDKLKRLEMPVLIMHGLNDPFIPIEHSEKMATIIPNARTKWFENMGHDIPVNMTDTICEEITKFLNSKREY</sequence>
<dbReference type="EMBL" id="JAGUCO010000017">
    <property type="protein sequence ID" value="MBS2100025.1"/>
    <property type="molecule type" value="Genomic_DNA"/>
</dbReference>
<dbReference type="PANTHER" id="PTHR43433">
    <property type="entry name" value="HYDROLASE, ALPHA/BETA FOLD FAMILY PROTEIN"/>
    <property type="match status" value="1"/>
</dbReference>
<evidence type="ECO:0000259" key="2">
    <source>
        <dbReference type="Pfam" id="PF00561"/>
    </source>
</evidence>
<dbReference type="PANTHER" id="PTHR43433:SF5">
    <property type="entry name" value="AB HYDROLASE-1 DOMAIN-CONTAINING PROTEIN"/>
    <property type="match status" value="1"/>
</dbReference>
<reference evidence="3 4" key="1">
    <citation type="journal article" date="2015" name="Int. J. Syst. Evol. Microbiol.">
        <title>Carboxylicivirga linearis sp. nov., isolated from a sea cucumber culture pond.</title>
        <authorList>
            <person name="Wang F.Q."/>
            <person name="Zhou Y.X."/>
            <person name="Lin X.Z."/>
            <person name="Chen G.J."/>
            <person name="Du Z.J."/>
        </authorList>
    </citation>
    <scope>NUCLEOTIDE SEQUENCE [LARGE SCALE GENOMIC DNA]</scope>
    <source>
        <strain evidence="3 4">FB218</strain>
    </source>
</reference>
<evidence type="ECO:0000313" key="3">
    <source>
        <dbReference type="EMBL" id="MBS2100025.1"/>
    </source>
</evidence>
<dbReference type="InterPro" id="IPR050471">
    <property type="entry name" value="AB_hydrolase"/>
</dbReference>
<name>A0ABS5JZ01_9BACT</name>
<evidence type="ECO:0000313" key="4">
    <source>
        <dbReference type="Proteomes" id="UP000708576"/>
    </source>
</evidence>
<dbReference type="RefSeq" id="WP_212217266.1">
    <property type="nucleotide sequence ID" value="NZ_JAGUCO010000017.1"/>
</dbReference>
<keyword evidence="3" id="KW-0378">Hydrolase</keyword>
<feature type="domain" description="AB hydrolase-1" evidence="2">
    <location>
        <begin position="78"/>
        <end position="322"/>
    </location>
</feature>
<dbReference type="PRINTS" id="PR00111">
    <property type="entry name" value="ABHYDROLASE"/>
</dbReference>
<dbReference type="SUPFAM" id="SSF53474">
    <property type="entry name" value="alpha/beta-Hydrolases"/>
    <property type="match status" value="1"/>
</dbReference>
<accession>A0ABS5JZ01</accession>
<dbReference type="Pfam" id="PF00561">
    <property type="entry name" value="Abhydrolase_1"/>
    <property type="match status" value="1"/>
</dbReference>
<proteinExistence type="predicted"/>
<gene>
    <name evidence="3" type="ORF">KEM10_17190</name>
</gene>
<organism evidence="3 4">
    <name type="scientific">Carboxylicivirga linearis</name>
    <dbReference type="NCBI Taxonomy" id="1628157"/>
    <lineage>
        <taxon>Bacteria</taxon>
        <taxon>Pseudomonadati</taxon>
        <taxon>Bacteroidota</taxon>
        <taxon>Bacteroidia</taxon>
        <taxon>Marinilabiliales</taxon>
        <taxon>Marinilabiliaceae</taxon>
        <taxon>Carboxylicivirga</taxon>
    </lineage>
</organism>
<keyword evidence="1" id="KW-0812">Transmembrane</keyword>
<keyword evidence="4" id="KW-1185">Reference proteome</keyword>
<comment type="caution">
    <text evidence="3">The sequence shown here is derived from an EMBL/GenBank/DDBJ whole genome shotgun (WGS) entry which is preliminary data.</text>
</comment>
<dbReference type="Gene3D" id="3.40.50.1820">
    <property type="entry name" value="alpha/beta hydrolase"/>
    <property type="match status" value="1"/>
</dbReference>
<dbReference type="GO" id="GO:0016787">
    <property type="term" value="F:hydrolase activity"/>
    <property type="evidence" value="ECO:0007669"/>
    <property type="project" value="UniProtKB-KW"/>
</dbReference>
<protein>
    <submittedName>
        <fullName evidence="3">Alpha/beta hydrolase</fullName>
    </submittedName>
</protein>
<keyword evidence="1" id="KW-0472">Membrane</keyword>
<keyword evidence="1" id="KW-1133">Transmembrane helix</keyword>